<name>A0ABP1QL21_9HEXA</name>
<dbReference type="InterPro" id="IPR001841">
    <property type="entry name" value="Znf_RING"/>
</dbReference>
<dbReference type="SUPFAM" id="SSF57850">
    <property type="entry name" value="RING/U-box"/>
    <property type="match status" value="1"/>
</dbReference>
<feature type="compositionally biased region" description="Polar residues" evidence="9">
    <location>
        <begin position="597"/>
        <end position="617"/>
    </location>
</feature>
<dbReference type="InterPro" id="IPR045194">
    <property type="entry name" value="MGRN1/RNF157-like"/>
</dbReference>
<organism evidence="11 12">
    <name type="scientific">Orchesella dallaii</name>
    <dbReference type="NCBI Taxonomy" id="48710"/>
    <lineage>
        <taxon>Eukaryota</taxon>
        <taxon>Metazoa</taxon>
        <taxon>Ecdysozoa</taxon>
        <taxon>Arthropoda</taxon>
        <taxon>Hexapoda</taxon>
        <taxon>Collembola</taxon>
        <taxon>Entomobryomorpha</taxon>
        <taxon>Entomobryoidea</taxon>
        <taxon>Orchesellidae</taxon>
        <taxon>Orchesellinae</taxon>
        <taxon>Orchesella</taxon>
    </lineage>
</organism>
<comment type="catalytic activity">
    <reaction evidence="1">
        <text>S-ubiquitinyl-[E2 ubiquitin-conjugating enzyme]-L-cysteine + [acceptor protein]-L-lysine = [E2 ubiquitin-conjugating enzyme]-L-cysteine + N(6)-ubiquitinyl-[acceptor protein]-L-lysine.</text>
        <dbReference type="EC" id="2.3.2.27"/>
    </reaction>
</comment>
<evidence type="ECO:0000256" key="6">
    <source>
        <dbReference type="ARBA" id="ARBA00022786"/>
    </source>
</evidence>
<evidence type="ECO:0000256" key="4">
    <source>
        <dbReference type="ARBA" id="ARBA00022723"/>
    </source>
</evidence>
<protein>
    <recommendedName>
        <fullName evidence="2">RING-type E3 ubiquitin transferase</fullName>
        <ecNumber evidence="2">2.3.2.27</ecNumber>
    </recommendedName>
</protein>
<dbReference type="SMART" id="SM00184">
    <property type="entry name" value="RING"/>
    <property type="match status" value="1"/>
</dbReference>
<dbReference type="InterPro" id="IPR058981">
    <property type="entry name" value="MGRN1/RNF157-like_N"/>
</dbReference>
<dbReference type="PANTHER" id="PTHR22996:SF0">
    <property type="entry name" value="RE60872P-RELATED"/>
    <property type="match status" value="1"/>
</dbReference>
<feature type="region of interest" description="Disordered" evidence="9">
    <location>
        <begin position="548"/>
        <end position="645"/>
    </location>
</feature>
<keyword evidence="7" id="KW-0862">Zinc</keyword>
<keyword evidence="3" id="KW-0808">Transferase</keyword>
<feature type="domain" description="RING-type" evidence="10">
    <location>
        <begin position="288"/>
        <end position="327"/>
    </location>
</feature>
<dbReference type="PROSITE" id="PS50089">
    <property type="entry name" value="ZF_RING_2"/>
    <property type="match status" value="1"/>
</dbReference>
<evidence type="ECO:0000313" key="11">
    <source>
        <dbReference type="EMBL" id="CAL8107246.1"/>
    </source>
</evidence>
<evidence type="ECO:0000256" key="3">
    <source>
        <dbReference type="ARBA" id="ARBA00022679"/>
    </source>
</evidence>
<keyword evidence="5 8" id="KW-0863">Zinc-finger</keyword>
<keyword evidence="12" id="KW-1185">Reference proteome</keyword>
<feature type="region of interest" description="Disordered" evidence="9">
    <location>
        <begin position="1"/>
        <end position="22"/>
    </location>
</feature>
<evidence type="ECO:0000256" key="5">
    <source>
        <dbReference type="ARBA" id="ARBA00022771"/>
    </source>
</evidence>
<dbReference type="Proteomes" id="UP001642540">
    <property type="component" value="Unassembled WGS sequence"/>
</dbReference>
<evidence type="ECO:0000256" key="8">
    <source>
        <dbReference type="PROSITE-ProRule" id="PRU00175"/>
    </source>
</evidence>
<evidence type="ECO:0000256" key="9">
    <source>
        <dbReference type="SAM" id="MobiDB-lite"/>
    </source>
</evidence>
<accession>A0ABP1QL21</accession>
<evidence type="ECO:0000259" key="10">
    <source>
        <dbReference type="PROSITE" id="PS50089"/>
    </source>
</evidence>
<feature type="compositionally biased region" description="Low complexity" evidence="9">
    <location>
        <begin position="618"/>
        <end position="633"/>
    </location>
</feature>
<dbReference type="Pfam" id="PF26192">
    <property type="entry name" value="RNF157-like_N"/>
    <property type="match status" value="1"/>
</dbReference>
<gene>
    <name evidence="11" type="ORF">ODALV1_LOCUS12614</name>
</gene>
<evidence type="ECO:0000256" key="7">
    <source>
        <dbReference type="ARBA" id="ARBA00022833"/>
    </source>
</evidence>
<evidence type="ECO:0000313" key="12">
    <source>
        <dbReference type="Proteomes" id="UP001642540"/>
    </source>
</evidence>
<reference evidence="11 12" key="1">
    <citation type="submission" date="2024-08" db="EMBL/GenBank/DDBJ databases">
        <authorList>
            <person name="Cucini C."/>
            <person name="Frati F."/>
        </authorList>
    </citation>
    <scope>NUCLEOTIDE SEQUENCE [LARGE SCALE GENOMIC DNA]</scope>
</reference>
<feature type="compositionally biased region" description="Polar residues" evidence="9">
    <location>
        <begin position="634"/>
        <end position="645"/>
    </location>
</feature>
<dbReference type="Gene3D" id="3.30.40.10">
    <property type="entry name" value="Zinc/RING finger domain, C3HC4 (zinc finger)"/>
    <property type="match status" value="1"/>
</dbReference>
<evidence type="ECO:0000256" key="1">
    <source>
        <dbReference type="ARBA" id="ARBA00000900"/>
    </source>
</evidence>
<proteinExistence type="predicted"/>
<dbReference type="PANTHER" id="PTHR22996">
    <property type="entry name" value="MAHOGUNIN"/>
    <property type="match status" value="1"/>
</dbReference>
<dbReference type="EMBL" id="CAXLJM020000038">
    <property type="protein sequence ID" value="CAL8107246.1"/>
    <property type="molecule type" value="Genomic_DNA"/>
</dbReference>
<comment type="caution">
    <text evidence="11">The sequence shown here is derived from an EMBL/GenBank/DDBJ whole genome shotgun (WGS) entry which is preliminary data.</text>
</comment>
<dbReference type="InterPro" id="IPR013083">
    <property type="entry name" value="Znf_RING/FYVE/PHD"/>
</dbReference>
<dbReference type="EC" id="2.3.2.27" evidence="2"/>
<sequence>MGSWMSRRNSDAEEQDLPTPTAFRYPPKSGCYFGTHFIMGGERFETSAPEQYLFGDNADLNFLGNKPVPFPYPAPQSNEPTKTLKALINIRKETLKFVKIPVVPLAASDSADLSDEASAPTPAVKPPTIYNIEFIFDADCRCEINIMYFCSEDVTSRGVRYRPRDPKLSAEPIRFKAGANQVYTNTLHTFNPSQFPDTDLQYDCDKEIFPIVVQCVSLEDGSDIPQSHITTATVDKYSDGSYSLKPMKQKLFVDGILYLLQEIYGIENKNTCRKIDDEESDAENSAECVICMSDVRDTLILPCRHLCLCHSCADSLRYQANNCPICRSPFRALLQIRAVYRIPPAPMEYPALTSEMPVVQMNSIPGYEMVPLLEALNGPYPVSDLPSTTGATVVVRQEAARILNPCEETVDGRPIAMTVMVAPSLEDQDHDESDKCSHVVYEVERKESIVKLSKSGSIDTKTLTSDPEDEEHFSEVPEAMPDCQDFTNSGDGVRSRYSLRSRIPDVEEEETLQLQSIESSHSNMLTMIAAIDEFSDEEVDSRGKCVSASAGGLMSGTGKDKSFLDSTQSTPKKCIATTEDKSPEESPEPSHRYGRNIPTSLPSTPNTRTSMSAGTNPTSLRSSGDSFTSSSSTKQLLPQTATHQN</sequence>
<feature type="compositionally biased region" description="Basic and acidic residues" evidence="9">
    <location>
        <begin position="578"/>
        <end position="591"/>
    </location>
</feature>
<dbReference type="Pfam" id="PF13920">
    <property type="entry name" value="zf-C3HC4_3"/>
    <property type="match status" value="1"/>
</dbReference>
<evidence type="ECO:0000256" key="2">
    <source>
        <dbReference type="ARBA" id="ARBA00012483"/>
    </source>
</evidence>
<keyword evidence="6" id="KW-0833">Ubl conjugation pathway</keyword>
<keyword evidence="4" id="KW-0479">Metal-binding</keyword>